<evidence type="ECO:0000313" key="2">
    <source>
        <dbReference type="Proteomes" id="UP000324222"/>
    </source>
</evidence>
<name>A0A5B7E6B7_PORTR</name>
<proteinExistence type="predicted"/>
<comment type="caution">
    <text evidence="1">The sequence shown here is derived from an EMBL/GenBank/DDBJ whole genome shotgun (WGS) entry which is preliminary data.</text>
</comment>
<dbReference type="EMBL" id="VSRR010002054">
    <property type="protein sequence ID" value="MPC29338.1"/>
    <property type="molecule type" value="Genomic_DNA"/>
</dbReference>
<dbReference type="AlphaFoldDB" id="A0A5B7E6B7"/>
<protein>
    <submittedName>
        <fullName evidence="1">Uncharacterized protein</fullName>
    </submittedName>
</protein>
<reference evidence="1 2" key="1">
    <citation type="submission" date="2019-05" db="EMBL/GenBank/DDBJ databases">
        <title>Another draft genome of Portunus trituberculatus and its Hox gene families provides insights of decapod evolution.</title>
        <authorList>
            <person name="Jeong J.-H."/>
            <person name="Song I."/>
            <person name="Kim S."/>
            <person name="Choi T."/>
            <person name="Kim D."/>
            <person name="Ryu S."/>
            <person name="Kim W."/>
        </authorList>
    </citation>
    <scope>NUCLEOTIDE SEQUENCE [LARGE SCALE GENOMIC DNA]</scope>
    <source>
        <tissue evidence="1">Muscle</tissue>
    </source>
</reference>
<organism evidence="1 2">
    <name type="scientific">Portunus trituberculatus</name>
    <name type="common">Swimming crab</name>
    <name type="synonym">Neptunus trituberculatus</name>
    <dbReference type="NCBI Taxonomy" id="210409"/>
    <lineage>
        <taxon>Eukaryota</taxon>
        <taxon>Metazoa</taxon>
        <taxon>Ecdysozoa</taxon>
        <taxon>Arthropoda</taxon>
        <taxon>Crustacea</taxon>
        <taxon>Multicrustacea</taxon>
        <taxon>Malacostraca</taxon>
        <taxon>Eumalacostraca</taxon>
        <taxon>Eucarida</taxon>
        <taxon>Decapoda</taxon>
        <taxon>Pleocyemata</taxon>
        <taxon>Brachyura</taxon>
        <taxon>Eubrachyura</taxon>
        <taxon>Portunoidea</taxon>
        <taxon>Portunidae</taxon>
        <taxon>Portuninae</taxon>
        <taxon>Portunus</taxon>
    </lineage>
</organism>
<keyword evidence="2" id="KW-1185">Reference proteome</keyword>
<dbReference type="Proteomes" id="UP000324222">
    <property type="component" value="Unassembled WGS sequence"/>
</dbReference>
<sequence>MKMTVCTQSLPCTAVYVLQQVGVSAQEACAVVATVVKQQLKNHSGQQSAVTVRAVLSKKGAARVHGDLEVSSL</sequence>
<accession>A0A5B7E6B7</accession>
<evidence type="ECO:0000313" key="1">
    <source>
        <dbReference type="EMBL" id="MPC29338.1"/>
    </source>
</evidence>
<gene>
    <name evidence="1" type="ORF">E2C01_022566</name>
</gene>